<dbReference type="Proteomes" id="UP000197138">
    <property type="component" value="Unassembled WGS sequence"/>
</dbReference>
<evidence type="ECO:0000256" key="2">
    <source>
        <dbReference type="ARBA" id="ARBA00010583"/>
    </source>
</evidence>
<evidence type="ECO:0000256" key="4">
    <source>
        <dbReference type="ARBA" id="ARBA00022989"/>
    </source>
</evidence>
<dbReference type="GO" id="GO:0005743">
    <property type="term" value="C:mitochondrial inner membrane"/>
    <property type="evidence" value="ECO:0007669"/>
    <property type="project" value="TreeGrafter"/>
</dbReference>
<evidence type="ECO:0000313" key="11">
    <source>
        <dbReference type="Proteomes" id="UP000197138"/>
    </source>
</evidence>
<proteinExistence type="inferred from homology"/>
<sequence>MSGETQPFSPAKILSQYPQQLSRCFLGQKLLQLLFVANRRLLLLPYLSTADGKNADNVGLVTDILTNTNVQAVASHAATLNEVAIAAADSYFLVMCLQYVIDYVHQFSGLNWWASIVLTTLLIRGLTLLLVINQLKHSSKLAIIWPCMEEISNEMREKGMDSMAVAECQRKLQQLFKESGIGPFTVLKGMVIQGPVFISFLLAITNMAFNLSKIVKSLLAH</sequence>
<evidence type="ECO:0000256" key="3">
    <source>
        <dbReference type="ARBA" id="ARBA00022692"/>
    </source>
</evidence>
<reference evidence="11" key="1">
    <citation type="journal article" date="2017" name="Plant J.">
        <title>The pomegranate (Punica granatum L.) genome and the genomics of punicalagin biosynthesis.</title>
        <authorList>
            <person name="Qin G."/>
            <person name="Xu C."/>
            <person name="Ming R."/>
            <person name="Tang H."/>
            <person name="Guyot R."/>
            <person name="Kramer E.M."/>
            <person name="Hu Y."/>
            <person name="Yi X."/>
            <person name="Qi Y."/>
            <person name="Xu X."/>
            <person name="Gao Z."/>
            <person name="Pan H."/>
            <person name="Jian J."/>
            <person name="Tian Y."/>
            <person name="Yue Z."/>
            <person name="Xu Y."/>
        </authorList>
    </citation>
    <scope>NUCLEOTIDE SEQUENCE [LARGE SCALE GENOMIC DNA]</scope>
    <source>
        <strain evidence="11">cv. Dabenzi</strain>
    </source>
</reference>
<dbReference type="GO" id="GO:0032979">
    <property type="term" value="P:protein insertion into mitochondrial inner membrane from matrix"/>
    <property type="evidence" value="ECO:0007669"/>
    <property type="project" value="TreeGrafter"/>
</dbReference>
<evidence type="ECO:0000256" key="6">
    <source>
        <dbReference type="RuleBase" id="RU003945"/>
    </source>
</evidence>
<comment type="caution">
    <text evidence="9">The sequence shown here is derived from an EMBL/GenBank/DDBJ whole genome shotgun (WGS) entry which is preliminary data.</text>
</comment>
<dbReference type="InterPro" id="IPR001708">
    <property type="entry name" value="YidC/ALB3/OXA1/COX18"/>
</dbReference>
<evidence type="ECO:0000313" key="10">
    <source>
        <dbReference type="EMBL" id="PKI45326.1"/>
    </source>
</evidence>
<accession>A0A218XK83</accession>
<protein>
    <recommendedName>
        <fullName evidence="8">Membrane insertase YidC/Oxa/ALB C-terminal domain-containing protein</fullName>
    </recommendedName>
</protein>
<dbReference type="Pfam" id="PF02096">
    <property type="entry name" value="60KD_IMP"/>
    <property type="match status" value="1"/>
</dbReference>
<dbReference type="STRING" id="22663.A0A218XK83"/>
<dbReference type="PANTHER" id="PTHR12428">
    <property type="entry name" value="OXA1"/>
    <property type="match status" value="1"/>
</dbReference>
<feature type="domain" description="Membrane insertase YidC/Oxa/ALB C-terminal" evidence="8">
    <location>
        <begin position="112"/>
        <end position="212"/>
    </location>
</feature>
<reference evidence="10 12" key="3">
    <citation type="submission" date="2017-11" db="EMBL/GenBank/DDBJ databases">
        <title>De-novo sequencing of pomegranate (Punica granatum L.) genome.</title>
        <authorList>
            <person name="Akparov Z."/>
            <person name="Amiraslanov A."/>
            <person name="Hajiyeva S."/>
            <person name="Abbasov M."/>
            <person name="Kaur K."/>
            <person name="Hamwieh A."/>
            <person name="Solovyev V."/>
            <person name="Salamov A."/>
            <person name="Braich B."/>
            <person name="Kosarev P."/>
            <person name="Mahmoud A."/>
            <person name="Hajiyev E."/>
            <person name="Babayeva S."/>
            <person name="Izzatullayeva V."/>
            <person name="Mammadov A."/>
            <person name="Mammadov A."/>
            <person name="Sharifova S."/>
            <person name="Ojaghi J."/>
            <person name="Eynullazada K."/>
            <person name="Bayramov B."/>
            <person name="Abdulazimova A."/>
            <person name="Shahmuradov I."/>
        </authorList>
    </citation>
    <scope>NUCLEOTIDE SEQUENCE [LARGE SCALE GENOMIC DNA]</scope>
    <source>
        <strain evidence="10">AG2017</strain>
        <strain evidence="12">cv. AG2017</strain>
        <tissue evidence="10">Leaf</tissue>
    </source>
</reference>
<keyword evidence="5 7" id="KW-0472">Membrane</keyword>
<evidence type="ECO:0000313" key="12">
    <source>
        <dbReference type="Proteomes" id="UP000233551"/>
    </source>
</evidence>
<evidence type="ECO:0000313" key="9">
    <source>
        <dbReference type="EMBL" id="OWM85228.1"/>
    </source>
</evidence>
<dbReference type="InterPro" id="IPR028055">
    <property type="entry name" value="YidC/Oxa/ALB_C"/>
</dbReference>
<evidence type="ECO:0000259" key="8">
    <source>
        <dbReference type="Pfam" id="PF02096"/>
    </source>
</evidence>
<reference evidence="9" key="2">
    <citation type="submission" date="2017-06" db="EMBL/GenBank/DDBJ databases">
        <title>The pomegranate genome and the genomics of punicalagin biosynthesis.</title>
        <authorList>
            <person name="Xu C."/>
        </authorList>
    </citation>
    <scope>NUCLEOTIDE SEQUENCE [LARGE SCALE GENOMIC DNA]</scope>
    <source>
        <tissue evidence="9">Fresh leaf</tissue>
    </source>
</reference>
<dbReference type="EMBL" id="PGOL01002726">
    <property type="protein sequence ID" value="PKI45326.1"/>
    <property type="molecule type" value="Genomic_DNA"/>
</dbReference>
<dbReference type="GeneID" id="116203495"/>
<feature type="transmembrane region" description="Helical" evidence="7">
    <location>
        <begin position="113"/>
        <end position="132"/>
    </location>
</feature>
<evidence type="ECO:0000256" key="5">
    <source>
        <dbReference type="ARBA" id="ARBA00023136"/>
    </source>
</evidence>
<name>A0A218XK83_PUNGR</name>
<dbReference type="PANTHER" id="PTHR12428:SF34">
    <property type="entry name" value="MITOCHONDRIAL INNER MEMBRANE PROTEIN OXA1-LIKE"/>
    <property type="match status" value="1"/>
</dbReference>
<dbReference type="Proteomes" id="UP000233551">
    <property type="component" value="Unassembled WGS sequence"/>
</dbReference>
<dbReference type="OrthoDB" id="2148490at2759"/>
<organism evidence="9 11">
    <name type="scientific">Punica granatum</name>
    <name type="common">Pomegranate</name>
    <dbReference type="NCBI Taxonomy" id="22663"/>
    <lineage>
        <taxon>Eukaryota</taxon>
        <taxon>Viridiplantae</taxon>
        <taxon>Streptophyta</taxon>
        <taxon>Embryophyta</taxon>
        <taxon>Tracheophyta</taxon>
        <taxon>Spermatophyta</taxon>
        <taxon>Magnoliopsida</taxon>
        <taxon>eudicotyledons</taxon>
        <taxon>Gunneridae</taxon>
        <taxon>Pentapetalae</taxon>
        <taxon>rosids</taxon>
        <taxon>malvids</taxon>
        <taxon>Myrtales</taxon>
        <taxon>Lythraceae</taxon>
        <taxon>Punica</taxon>
    </lineage>
</organism>
<dbReference type="GO" id="GO:0032977">
    <property type="term" value="F:membrane insertase activity"/>
    <property type="evidence" value="ECO:0007669"/>
    <property type="project" value="InterPro"/>
</dbReference>
<feature type="transmembrane region" description="Helical" evidence="7">
    <location>
        <begin position="186"/>
        <end position="209"/>
    </location>
</feature>
<dbReference type="EMBL" id="MTKT01001287">
    <property type="protein sequence ID" value="OWM85228.1"/>
    <property type="molecule type" value="Genomic_DNA"/>
</dbReference>
<keyword evidence="4 7" id="KW-1133">Transmembrane helix</keyword>
<keyword evidence="12" id="KW-1185">Reference proteome</keyword>
<comment type="subcellular location">
    <subcellularLocation>
        <location evidence="1 6">Membrane</location>
        <topology evidence="1 6">Multi-pass membrane protein</topology>
    </subcellularLocation>
</comment>
<evidence type="ECO:0000256" key="7">
    <source>
        <dbReference type="SAM" id="Phobius"/>
    </source>
</evidence>
<keyword evidence="3 6" id="KW-0812">Transmembrane</keyword>
<gene>
    <name evidence="9" type="ORF">CDL15_Pgr028015</name>
    <name evidence="10" type="ORF">CRG98_034287</name>
</gene>
<comment type="similarity">
    <text evidence="2">Belongs to the OXA1/ALB3/YidC (TC 2.A.9.2) family.</text>
</comment>
<comment type="similarity">
    <text evidence="6">Belongs to the OXA1/ALB3/YidC family.</text>
</comment>
<evidence type="ECO:0000256" key="1">
    <source>
        <dbReference type="ARBA" id="ARBA00004141"/>
    </source>
</evidence>
<dbReference type="AlphaFoldDB" id="A0A218XK83"/>